<evidence type="ECO:0000256" key="2">
    <source>
        <dbReference type="ARBA" id="ARBA00022898"/>
    </source>
</evidence>
<dbReference type="AlphaFoldDB" id="A0A2Z5JN94"/>
<dbReference type="InterPro" id="IPR050214">
    <property type="entry name" value="Cys_Synth/Cystath_Beta-Synth"/>
</dbReference>
<feature type="domain" description="Tryptophan synthase beta chain-like PALP" evidence="3">
    <location>
        <begin position="17"/>
        <end position="297"/>
    </location>
</feature>
<dbReference type="EMBL" id="CP027306">
    <property type="protein sequence ID" value="AXE81714.1"/>
    <property type="molecule type" value="Genomic_DNA"/>
</dbReference>
<protein>
    <submittedName>
        <fullName evidence="4">Cysteine synthase</fullName>
    </submittedName>
</protein>
<accession>A0A2Z5JN94</accession>
<evidence type="ECO:0000313" key="4">
    <source>
        <dbReference type="EMBL" id="AXE81714.1"/>
    </source>
</evidence>
<dbReference type="PANTHER" id="PTHR10314">
    <property type="entry name" value="CYSTATHIONINE BETA-SYNTHASE"/>
    <property type="match status" value="1"/>
</dbReference>
<dbReference type="InterPro" id="IPR001216">
    <property type="entry name" value="P-phosphate_BS"/>
</dbReference>
<comment type="cofactor">
    <cofactor evidence="1">
        <name>pyridoxal 5'-phosphate</name>
        <dbReference type="ChEBI" id="CHEBI:597326"/>
    </cofactor>
</comment>
<evidence type="ECO:0000256" key="1">
    <source>
        <dbReference type="ARBA" id="ARBA00001933"/>
    </source>
</evidence>
<dbReference type="Pfam" id="PF00291">
    <property type="entry name" value="PALP"/>
    <property type="match status" value="1"/>
</dbReference>
<dbReference type="InterPro" id="IPR036052">
    <property type="entry name" value="TrpB-like_PALP_sf"/>
</dbReference>
<dbReference type="PROSITE" id="PS00901">
    <property type="entry name" value="CYS_SYNTHASE"/>
    <property type="match status" value="1"/>
</dbReference>
<name>A0A2Z5JN94_STRAR</name>
<dbReference type="Proteomes" id="UP000252698">
    <property type="component" value="Chromosome"/>
</dbReference>
<proteinExistence type="predicted"/>
<dbReference type="KEGG" id="sata:C5746_37620"/>
<organism evidence="4 5">
    <name type="scientific">Streptomyces atratus</name>
    <dbReference type="NCBI Taxonomy" id="1893"/>
    <lineage>
        <taxon>Bacteria</taxon>
        <taxon>Bacillati</taxon>
        <taxon>Actinomycetota</taxon>
        <taxon>Actinomycetes</taxon>
        <taxon>Kitasatosporales</taxon>
        <taxon>Streptomycetaceae</taxon>
        <taxon>Streptomyces</taxon>
    </lineage>
</organism>
<dbReference type="CDD" id="cd01561">
    <property type="entry name" value="CBS_like"/>
    <property type="match status" value="1"/>
</dbReference>
<dbReference type="GO" id="GO:0016765">
    <property type="term" value="F:transferase activity, transferring alkyl or aryl (other than methyl) groups"/>
    <property type="evidence" value="ECO:0007669"/>
    <property type="project" value="UniProtKB-ARBA"/>
</dbReference>
<dbReference type="InterPro" id="IPR001926">
    <property type="entry name" value="TrpB-like_PALP"/>
</dbReference>
<gene>
    <name evidence="4" type="ORF">C5746_37620</name>
</gene>
<dbReference type="SUPFAM" id="SSF53686">
    <property type="entry name" value="Tryptophan synthase beta subunit-like PLP-dependent enzymes"/>
    <property type="match status" value="1"/>
</dbReference>
<evidence type="ECO:0000313" key="5">
    <source>
        <dbReference type="Proteomes" id="UP000252698"/>
    </source>
</evidence>
<keyword evidence="2" id="KW-0663">Pyridoxal phosphate</keyword>
<dbReference type="GO" id="GO:0006535">
    <property type="term" value="P:cysteine biosynthetic process from serine"/>
    <property type="evidence" value="ECO:0007669"/>
    <property type="project" value="InterPro"/>
</dbReference>
<evidence type="ECO:0000259" key="3">
    <source>
        <dbReference type="Pfam" id="PF00291"/>
    </source>
</evidence>
<dbReference type="Gene3D" id="3.40.50.1100">
    <property type="match status" value="2"/>
</dbReference>
<sequence length="350" mass="37784">MAQGEAVPRVKPVLARALRKTPLLHLDVAHRGRVRRLGLKLEEHGPTGSVKDRSAVGLLQALHDERPLTPGAVVVESTSGNLGLALARLLPSIDCVFLAVVDLKTPHATRTTLTERGARVIVVDEPDGQGGYLLSRLRRVRELCDRNPGYRWPNQYENWASPDIHRRTTGPEITEQAGPDLGAVYVPVSTGGTLAGISAYLRRHRPDVAAVAVDVRGSLAVAGSAGRRLLPGIGASRPSTFLHGSHGYDRAVHVDDIEAIAVCRILAEDVGLVLGGSSGCAVRALLTDLENGRMDDRLAVCLAADGGGKYRDTLYCDDWATEQGIVKEITAAVEQLRREGLFFDRKHQEH</sequence>
<reference evidence="4 5" key="1">
    <citation type="journal article" date="2018" name="Front. Microbiol.">
        <title>Genome Sequencing of Streptomyces atratus SCSIOZH16 and Activation Production of Nocardamine via Metabolic Engineering.</title>
        <authorList>
            <person name="Li Y."/>
            <person name="Zhang C."/>
            <person name="Liu C."/>
            <person name="Ju J."/>
            <person name="Ma J."/>
        </authorList>
    </citation>
    <scope>NUCLEOTIDE SEQUENCE [LARGE SCALE GENOMIC DNA]</scope>
    <source>
        <strain evidence="4 5">SCSIO_ZH16</strain>
    </source>
</reference>